<dbReference type="EMBL" id="AATP01000014">
    <property type="protein sequence ID" value="EAU39694.1"/>
    <property type="molecule type" value="Genomic_DNA"/>
</dbReference>
<evidence type="ECO:0000256" key="2">
    <source>
        <dbReference type="ARBA" id="ARBA00022679"/>
    </source>
</evidence>
<dbReference type="Pfam" id="PF02782">
    <property type="entry name" value="FGGY_C"/>
    <property type="match status" value="1"/>
</dbReference>
<evidence type="ECO:0000313" key="7">
    <source>
        <dbReference type="EMBL" id="EAU39694.1"/>
    </source>
</evidence>
<dbReference type="STRING" id="217511.GCA_001463845_02308"/>
<feature type="domain" description="Carbohydrate kinase FGGY C-terminal" evidence="6">
    <location>
        <begin position="257"/>
        <end position="445"/>
    </location>
</feature>
<evidence type="ECO:0000256" key="3">
    <source>
        <dbReference type="ARBA" id="ARBA00022777"/>
    </source>
</evidence>
<dbReference type="CDD" id="cd07779">
    <property type="entry name" value="ASKHA_NBD_FGGY_YgcE-like"/>
    <property type="match status" value="1"/>
</dbReference>
<dbReference type="InterPro" id="IPR018485">
    <property type="entry name" value="FGGY_C"/>
</dbReference>
<comment type="similarity">
    <text evidence="1 4">Belongs to the FGGY kinase family.</text>
</comment>
<accession>Q0FXF6</accession>
<dbReference type="GO" id="GO:0016773">
    <property type="term" value="F:phosphotransferase activity, alcohol group as acceptor"/>
    <property type="evidence" value="ECO:0007669"/>
    <property type="project" value="InterPro"/>
</dbReference>
<keyword evidence="8" id="KW-1185">Reference proteome</keyword>
<dbReference type="PIRSF" id="PIRSF000538">
    <property type="entry name" value="GlpK"/>
    <property type="match status" value="1"/>
</dbReference>
<dbReference type="PANTHER" id="PTHR43095:SF5">
    <property type="entry name" value="XYLULOSE KINASE"/>
    <property type="match status" value="1"/>
</dbReference>
<dbReference type="InterPro" id="IPR043129">
    <property type="entry name" value="ATPase_NBD"/>
</dbReference>
<dbReference type="SUPFAM" id="SSF53067">
    <property type="entry name" value="Actin-like ATPase domain"/>
    <property type="match status" value="2"/>
</dbReference>
<dbReference type="Proteomes" id="UP000004310">
    <property type="component" value="Unassembled WGS sequence"/>
</dbReference>
<keyword evidence="2 4" id="KW-0808">Transferase</keyword>
<dbReference type="InterPro" id="IPR000577">
    <property type="entry name" value="Carb_kinase_FGGY"/>
</dbReference>
<dbReference type="PANTHER" id="PTHR43095">
    <property type="entry name" value="SUGAR KINASE"/>
    <property type="match status" value="1"/>
</dbReference>
<evidence type="ECO:0000256" key="1">
    <source>
        <dbReference type="ARBA" id="ARBA00009156"/>
    </source>
</evidence>
<name>Q0FXF6_9HYPH</name>
<dbReference type="InterPro" id="IPR018484">
    <property type="entry name" value="FGGY_N"/>
</dbReference>
<dbReference type="InterPro" id="IPR050406">
    <property type="entry name" value="FGGY_Carb_Kinase"/>
</dbReference>
<dbReference type="Pfam" id="PF00370">
    <property type="entry name" value="FGGY_N"/>
    <property type="match status" value="1"/>
</dbReference>
<evidence type="ECO:0000313" key="8">
    <source>
        <dbReference type="Proteomes" id="UP000004310"/>
    </source>
</evidence>
<dbReference type="GO" id="GO:0005975">
    <property type="term" value="P:carbohydrate metabolic process"/>
    <property type="evidence" value="ECO:0007669"/>
    <property type="project" value="InterPro"/>
</dbReference>
<comment type="caution">
    <text evidence="7">The sequence shown here is derived from an EMBL/GenBank/DDBJ whole genome shotgun (WGS) entry which is preliminary data.</text>
</comment>
<sequence length="498" mass="53381">MSTERYVIGLDSSTQSAKAVVLDRKGCNVAEGRASIPLAQPDEAHAEQNPEDWWSAVKNALRDAVKTIDPGSIDGLAISNQRETVAFLDDKDTAVYPALVWLDCRANSTYQSYADRMGREWLHRATGKPIDVIPVIYRLDWLRRNEPSVLERATQILDVQGFLVKKLTGRAVTSPASVDPFGLLDIHEMDYSTPILNSLGLSQEQLAPMAMSGREIGRVSPEAAKKTGLRAGTPIFAGGGDGQCSGLGANVTGPGNLYLNLGTAQITGAHSQEPAIGLNWRTMTAVTGSGYHLEALMRAGAFFVDWLVETFIDESKSPEVYIRLEAEAEKISHGCGGLTVTPHILGVMTPHWDPGARGAFAGLAPFHTRAHLYRASLEGMTAEIARSITAMRAENVPTDRIRAIGGGSKSALWRQMIADATQLPVDIGTTAEASALGAGIIAAVGAGWFVDFAEATAAMSHVEGTTEPEPEGADAWAALMERQGHLYEDTKRYGAGRT</sequence>
<dbReference type="PROSITE" id="PS00445">
    <property type="entry name" value="FGGY_KINASES_2"/>
    <property type="match status" value="1"/>
</dbReference>
<dbReference type="eggNOG" id="COG1070">
    <property type="taxonomic scope" value="Bacteria"/>
</dbReference>
<keyword evidence="3 4" id="KW-0418">Kinase</keyword>
<evidence type="ECO:0000259" key="6">
    <source>
        <dbReference type="Pfam" id="PF02782"/>
    </source>
</evidence>
<evidence type="ECO:0000259" key="5">
    <source>
        <dbReference type="Pfam" id="PF00370"/>
    </source>
</evidence>
<dbReference type="GO" id="GO:0016301">
    <property type="term" value="F:kinase activity"/>
    <property type="evidence" value="ECO:0007669"/>
    <property type="project" value="UniProtKB-KW"/>
</dbReference>
<proteinExistence type="inferred from homology"/>
<dbReference type="AlphaFoldDB" id="Q0FXF6"/>
<dbReference type="HOGENOM" id="CLU_009281_3_4_5"/>
<reference evidence="7 8" key="1">
    <citation type="journal article" date="2010" name="J. Bacteriol.">
        <title>Genome sequence of Fulvimarina pelagi HTCC2506T, a Mn(II)-oxidizing alphaproteobacterium possessing an aerobic anoxygenic photosynthetic gene cluster and Xanthorhodopsin.</title>
        <authorList>
            <person name="Kang I."/>
            <person name="Oh H.M."/>
            <person name="Lim S.I."/>
            <person name="Ferriera S."/>
            <person name="Giovannoni S.J."/>
            <person name="Cho J.C."/>
        </authorList>
    </citation>
    <scope>NUCLEOTIDE SEQUENCE [LARGE SCALE GENOMIC DNA]</scope>
    <source>
        <strain evidence="7 8">HTCC2506</strain>
    </source>
</reference>
<feature type="domain" description="Carbohydrate kinase FGGY N-terminal" evidence="5">
    <location>
        <begin position="6"/>
        <end position="248"/>
    </location>
</feature>
<dbReference type="Gene3D" id="3.30.420.40">
    <property type="match status" value="2"/>
</dbReference>
<dbReference type="RefSeq" id="WP_007065527.1">
    <property type="nucleotide sequence ID" value="NZ_DS022272.1"/>
</dbReference>
<organism evidence="7 8">
    <name type="scientific">Fulvimarina pelagi HTCC2506</name>
    <dbReference type="NCBI Taxonomy" id="314231"/>
    <lineage>
        <taxon>Bacteria</taxon>
        <taxon>Pseudomonadati</taxon>
        <taxon>Pseudomonadota</taxon>
        <taxon>Alphaproteobacteria</taxon>
        <taxon>Hyphomicrobiales</taxon>
        <taxon>Aurantimonadaceae</taxon>
        <taxon>Fulvimarina</taxon>
    </lineage>
</organism>
<evidence type="ECO:0000256" key="4">
    <source>
        <dbReference type="RuleBase" id="RU003733"/>
    </source>
</evidence>
<dbReference type="InterPro" id="IPR018483">
    <property type="entry name" value="Carb_kinase_FGGY_CS"/>
</dbReference>
<protein>
    <submittedName>
        <fullName evidence="7">Xylulokinase protein</fullName>
    </submittedName>
</protein>
<gene>
    <name evidence="7" type="ORF">FP2506_01893</name>
</gene>